<sequence>MLRSLVAQLSASNDPHVWETQDADGQMVWNAHDRASGRTIRHASETELRIWLESRYAFTDV</sequence>
<protein>
    <submittedName>
        <fullName evidence="1">Uncharacterized protein</fullName>
    </submittedName>
</protein>
<organism evidence="1 2">
    <name type="scientific">Phormidesmis priestleyi</name>
    <dbReference type="NCBI Taxonomy" id="268141"/>
    <lineage>
        <taxon>Bacteria</taxon>
        <taxon>Bacillati</taxon>
        <taxon>Cyanobacteriota</taxon>
        <taxon>Cyanophyceae</taxon>
        <taxon>Leptolyngbyales</taxon>
        <taxon>Leptolyngbyaceae</taxon>
        <taxon>Phormidesmis</taxon>
    </lineage>
</organism>
<dbReference type="EMBL" id="QBMP01000217">
    <property type="protein sequence ID" value="PZO49269.1"/>
    <property type="molecule type" value="Genomic_DNA"/>
</dbReference>
<dbReference type="AlphaFoldDB" id="A0A2W4X4P6"/>
<dbReference type="Proteomes" id="UP000249794">
    <property type="component" value="Unassembled WGS sequence"/>
</dbReference>
<name>A0A2W4X4P6_9CYAN</name>
<reference evidence="2" key="1">
    <citation type="submission" date="2018-04" db="EMBL/GenBank/DDBJ databases">
        <authorList>
            <person name="Cornet L."/>
        </authorList>
    </citation>
    <scope>NUCLEOTIDE SEQUENCE [LARGE SCALE GENOMIC DNA]</scope>
</reference>
<gene>
    <name evidence="1" type="ORF">DCF15_17110</name>
</gene>
<reference evidence="1 2" key="2">
    <citation type="submission" date="2018-06" db="EMBL/GenBank/DDBJ databases">
        <title>Metagenomic assembly of (sub)arctic Cyanobacteria and their associated microbiome from non-axenic cultures.</title>
        <authorList>
            <person name="Baurain D."/>
        </authorList>
    </citation>
    <scope>NUCLEOTIDE SEQUENCE [LARGE SCALE GENOMIC DNA]</scope>
    <source>
        <strain evidence="1">ULC027bin1</strain>
    </source>
</reference>
<evidence type="ECO:0000313" key="1">
    <source>
        <dbReference type="EMBL" id="PZO49269.1"/>
    </source>
</evidence>
<comment type="caution">
    <text evidence="1">The sequence shown here is derived from an EMBL/GenBank/DDBJ whole genome shotgun (WGS) entry which is preliminary data.</text>
</comment>
<proteinExistence type="predicted"/>
<evidence type="ECO:0000313" key="2">
    <source>
        <dbReference type="Proteomes" id="UP000249794"/>
    </source>
</evidence>
<accession>A0A2W4X4P6</accession>